<dbReference type="EMBL" id="JASNWA010000009">
    <property type="protein sequence ID" value="KAK3169616.1"/>
    <property type="molecule type" value="Genomic_DNA"/>
</dbReference>
<evidence type="ECO:0000313" key="4">
    <source>
        <dbReference type="Proteomes" id="UP001276659"/>
    </source>
</evidence>
<dbReference type="Proteomes" id="UP001276659">
    <property type="component" value="Unassembled WGS sequence"/>
</dbReference>
<proteinExistence type="predicted"/>
<keyword evidence="4" id="KW-1185">Reference proteome</keyword>
<feature type="region of interest" description="Disordered" evidence="1">
    <location>
        <begin position="33"/>
        <end position="83"/>
    </location>
</feature>
<feature type="compositionally biased region" description="Polar residues" evidence="1">
    <location>
        <begin position="68"/>
        <end position="83"/>
    </location>
</feature>
<evidence type="ECO:0000256" key="1">
    <source>
        <dbReference type="SAM" id="MobiDB-lite"/>
    </source>
</evidence>
<feature type="compositionally biased region" description="Basic and acidic residues" evidence="1">
    <location>
        <begin position="52"/>
        <end position="67"/>
    </location>
</feature>
<evidence type="ECO:0000256" key="2">
    <source>
        <dbReference type="SAM" id="Phobius"/>
    </source>
</evidence>
<organism evidence="3 4">
    <name type="scientific">Lepraria neglecta</name>
    <dbReference type="NCBI Taxonomy" id="209136"/>
    <lineage>
        <taxon>Eukaryota</taxon>
        <taxon>Fungi</taxon>
        <taxon>Dikarya</taxon>
        <taxon>Ascomycota</taxon>
        <taxon>Pezizomycotina</taxon>
        <taxon>Lecanoromycetes</taxon>
        <taxon>OSLEUM clade</taxon>
        <taxon>Lecanoromycetidae</taxon>
        <taxon>Lecanorales</taxon>
        <taxon>Lecanorineae</taxon>
        <taxon>Stereocaulaceae</taxon>
        <taxon>Lepraria</taxon>
    </lineage>
</organism>
<sequence length="198" mass="21409">MSHHHTILLALGEGQAVTTTLEARGTQTIDRLSSLEDETHGLGSDYQPAESGAERRTIAQQQDERTETPTSHPQVESTTATNSLPPLTEEHVIFVGHTPHGATVIKKPQNPGLTEIAEWDLRTGFGVLTLTASLGTALVLIFVMGKDISTAFTMVAWVLVAGTMLAVITKACLWGRLKLRRDDNVPLQSSIFTASYPP</sequence>
<keyword evidence="2" id="KW-1133">Transmembrane helix</keyword>
<name>A0AAE0DH98_9LECA</name>
<keyword evidence="2" id="KW-0472">Membrane</keyword>
<comment type="caution">
    <text evidence="3">The sequence shown here is derived from an EMBL/GenBank/DDBJ whole genome shotgun (WGS) entry which is preliminary data.</text>
</comment>
<protein>
    <submittedName>
        <fullName evidence="3">Uncharacterized protein</fullName>
    </submittedName>
</protein>
<accession>A0AAE0DH98</accession>
<evidence type="ECO:0000313" key="3">
    <source>
        <dbReference type="EMBL" id="KAK3169616.1"/>
    </source>
</evidence>
<reference evidence="3" key="1">
    <citation type="submission" date="2022-11" db="EMBL/GenBank/DDBJ databases">
        <title>Chromosomal genome sequence assembly and mating type (MAT) locus characterization of the leprose asexual lichenized fungus Lepraria neglecta (Nyl.) Erichsen.</title>
        <authorList>
            <person name="Allen J.L."/>
            <person name="Pfeffer B."/>
        </authorList>
    </citation>
    <scope>NUCLEOTIDE SEQUENCE</scope>
    <source>
        <strain evidence="3">Allen 5258</strain>
    </source>
</reference>
<gene>
    <name evidence="3" type="ORF">OEA41_009000</name>
</gene>
<feature type="transmembrane region" description="Helical" evidence="2">
    <location>
        <begin position="125"/>
        <end position="145"/>
    </location>
</feature>
<dbReference type="AlphaFoldDB" id="A0AAE0DH98"/>
<keyword evidence="2" id="KW-0812">Transmembrane</keyword>
<feature type="transmembrane region" description="Helical" evidence="2">
    <location>
        <begin position="151"/>
        <end position="173"/>
    </location>
</feature>